<comment type="caution">
    <text evidence="1">The sequence shown here is derived from an EMBL/GenBank/DDBJ whole genome shotgun (WGS) entry which is preliminary data.</text>
</comment>
<dbReference type="RefSeq" id="WP_274042482.1">
    <property type="nucleotide sequence ID" value="NZ_JANCPR020000007.1"/>
</dbReference>
<keyword evidence="2" id="KW-1185">Reference proteome</keyword>
<accession>A0ABT6ZSX2</accession>
<evidence type="ECO:0000313" key="2">
    <source>
        <dbReference type="Proteomes" id="UP001214441"/>
    </source>
</evidence>
<dbReference type="Proteomes" id="UP001214441">
    <property type="component" value="Unassembled WGS sequence"/>
</dbReference>
<dbReference type="EMBL" id="JANCPR020000007">
    <property type="protein sequence ID" value="MDJ1132168.1"/>
    <property type="molecule type" value="Genomic_DNA"/>
</dbReference>
<gene>
    <name evidence="1" type="ORF">NMN56_009440</name>
</gene>
<proteinExistence type="predicted"/>
<sequence>MHQGAAENGSRPFTLVVCTTCRTAAEERALERLRVAVRSCPHGVLVTGGCLRLFLSCSSARGFYAVVQPCTKDREPSGPLVRIGPVRGAADAEAVCLWLRTGMPGDADGSLPARLRARRSARTGAHPN</sequence>
<organism evidence="1 2">
    <name type="scientific">Streptomyces iconiensis</name>
    <dbReference type="NCBI Taxonomy" id="1384038"/>
    <lineage>
        <taxon>Bacteria</taxon>
        <taxon>Bacillati</taxon>
        <taxon>Actinomycetota</taxon>
        <taxon>Actinomycetes</taxon>
        <taxon>Kitasatosporales</taxon>
        <taxon>Streptomycetaceae</taxon>
        <taxon>Streptomyces</taxon>
    </lineage>
</organism>
<name>A0ABT6ZSX2_9ACTN</name>
<protein>
    <submittedName>
        <fullName evidence="1">Uncharacterized protein</fullName>
    </submittedName>
</protein>
<evidence type="ECO:0000313" key="1">
    <source>
        <dbReference type="EMBL" id="MDJ1132168.1"/>
    </source>
</evidence>
<reference evidence="1 2" key="1">
    <citation type="submission" date="2023-05" db="EMBL/GenBank/DDBJ databases">
        <title>Streptantibioticus silvisoli sp. nov., acidotolerant actinomycetes 1 from pine litter.</title>
        <authorList>
            <person name="Swiecimska M."/>
            <person name="Golinska P."/>
            <person name="Sangal V."/>
            <person name="Wachnowicz B."/>
            <person name="Goodfellow M."/>
        </authorList>
    </citation>
    <scope>NUCLEOTIDE SEQUENCE [LARGE SCALE GENOMIC DNA]</scope>
    <source>
        <strain evidence="1 2">DSM 42109</strain>
    </source>
</reference>